<name>A0A8E0VJV4_9TREM</name>
<keyword evidence="5" id="KW-0472">Membrane</keyword>
<dbReference type="AlphaFoldDB" id="A0A8E0VJV4"/>
<comment type="caution">
    <text evidence="8">The sequence shown here is derived from an EMBL/GenBank/DDBJ whole genome shotgun (WGS) entry which is preliminary data.</text>
</comment>
<sequence length="259" mass="30003">MAEPSEKPLHSPECRITRVPLLARKLLMMLGEICAEEIKFCFTNSRNNEKRNENSEEKTNRAKNKTSGFVTLCKCWQRRQFSISAIDVHEVFRLGAIGAFQGTYQHFYYTWLDRKLVGNSLSTIAKKVAMDEACVGPISLVIFFMYNGICHTKTIEGGIEHVHRHFLSAYLADLSFWPLVQTINFGLVPGRYRVPYISFFMCLWNTYLCILNFSKVSLRLLAFEAAKSIFTRKENLCWSHKSFVTYSPHSFFCYRVILT</sequence>
<evidence type="ECO:0000256" key="4">
    <source>
        <dbReference type="ARBA" id="ARBA00022989"/>
    </source>
</evidence>
<comment type="subcellular location">
    <subcellularLocation>
        <location evidence="1">Membrane</location>
        <topology evidence="1">Multi-pass membrane protein</topology>
    </subcellularLocation>
</comment>
<reference evidence="8" key="1">
    <citation type="submission" date="2019-05" db="EMBL/GenBank/DDBJ databases">
        <title>Annotation for the trematode Fasciolopsis buski.</title>
        <authorList>
            <person name="Choi Y.-J."/>
        </authorList>
    </citation>
    <scope>NUCLEOTIDE SEQUENCE</scope>
    <source>
        <strain evidence="8">HT</strain>
        <tissue evidence="8">Whole worm</tissue>
    </source>
</reference>
<evidence type="ECO:0000256" key="3">
    <source>
        <dbReference type="ARBA" id="ARBA00022692"/>
    </source>
</evidence>
<evidence type="ECO:0000256" key="1">
    <source>
        <dbReference type="ARBA" id="ARBA00004141"/>
    </source>
</evidence>
<evidence type="ECO:0000313" key="9">
    <source>
        <dbReference type="Proteomes" id="UP000728185"/>
    </source>
</evidence>
<dbReference type="GO" id="GO:0016020">
    <property type="term" value="C:membrane"/>
    <property type="evidence" value="ECO:0007669"/>
    <property type="project" value="UniProtKB-SubCell"/>
</dbReference>
<dbReference type="Pfam" id="PF04117">
    <property type="entry name" value="Mpv17_PMP22"/>
    <property type="match status" value="1"/>
</dbReference>
<dbReference type="PANTHER" id="PTHR11266">
    <property type="entry name" value="PEROXISOMAL MEMBRANE PROTEIN 2, PXMP2 MPV17"/>
    <property type="match status" value="1"/>
</dbReference>
<comment type="similarity">
    <text evidence="2 7">Belongs to the peroxisomal membrane protein PXMP2/4 family.</text>
</comment>
<dbReference type="OrthoDB" id="10267969at2759"/>
<dbReference type="GO" id="GO:0005737">
    <property type="term" value="C:cytoplasm"/>
    <property type="evidence" value="ECO:0007669"/>
    <property type="project" value="TreeGrafter"/>
</dbReference>
<keyword evidence="3" id="KW-0812">Transmembrane</keyword>
<protein>
    <recommendedName>
        <fullName evidence="6">Mitochondrial inner membrane protein Mpv17</fullName>
    </recommendedName>
</protein>
<evidence type="ECO:0000256" key="2">
    <source>
        <dbReference type="ARBA" id="ARBA00006824"/>
    </source>
</evidence>
<evidence type="ECO:0000256" key="6">
    <source>
        <dbReference type="ARBA" id="ARBA00049743"/>
    </source>
</evidence>
<proteinExistence type="inferred from homology"/>
<evidence type="ECO:0000256" key="5">
    <source>
        <dbReference type="ARBA" id="ARBA00023136"/>
    </source>
</evidence>
<dbReference type="EMBL" id="LUCM01004986">
    <property type="protein sequence ID" value="KAA0193519.1"/>
    <property type="molecule type" value="Genomic_DNA"/>
</dbReference>
<keyword evidence="9" id="KW-1185">Reference proteome</keyword>
<evidence type="ECO:0000256" key="7">
    <source>
        <dbReference type="RuleBase" id="RU363053"/>
    </source>
</evidence>
<dbReference type="InterPro" id="IPR007248">
    <property type="entry name" value="Mpv17_PMP22"/>
</dbReference>
<keyword evidence="4" id="KW-1133">Transmembrane helix</keyword>
<accession>A0A8E0VJV4</accession>
<evidence type="ECO:0000313" key="8">
    <source>
        <dbReference type="EMBL" id="KAA0193519.1"/>
    </source>
</evidence>
<dbReference type="Proteomes" id="UP000728185">
    <property type="component" value="Unassembled WGS sequence"/>
</dbReference>
<gene>
    <name evidence="8" type="ORF">FBUS_05105</name>
</gene>
<organism evidence="8 9">
    <name type="scientific">Fasciolopsis buskii</name>
    <dbReference type="NCBI Taxonomy" id="27845"/>
    <lineage>
        <taxon>Eukaryota</taxon>
        <taxon>Metazoa</taxon>
        <taxon>Spiralia</taxon>
        <taxon>Lophotrochozoa</taxon>
        <taxon>Platyhelminthes</taxon>
        <taxon>Trematoda</taxon>
        <taxon>Digenea</taxon>
        <taxon>Plagiorchiida</taxon>
        <taxon>Echinostomata</taxon>
        <taxon>Echinostomatoidea</taxon>
        <taxon>Fasciolidae</taxon>
        <taxon>Fasciolopsis</taxon>
    </lineage>
</organism>
<dbReference type="PANTHER" id="PTHR11266:SF17">
    <property type="entry name" value="PROTEIN MPV17"/>
    <property type="match status" value="1"/>
</dbReference>